<evidence type="ECO:0000313" key="6">
    <source>
        <dbReference type="WormBase" id="SRAE_2000464300"/>
    </source>
</evidence>
<name>A0A090LP77_STRRB</name>
<dbReference type="CTD" id="36382370"/>
<dbReference type="AlphaFoldDB" id="A0A090LP77"/>
<dbReference type="STRING" id="34506.A0A090LP77"/>
<dbReference type="GO" id="GO:0043564">
    <property type="term" value="C:Ku70:Ku80 complex"/>
    <property type="evidence" value="ECO:0007669"/>
    <property type="project" value="TreeGrafter"/>
</dbReference>
<dbReference type="PANTHER" id="PTHR12604:SF4">
    <property type="entry name" value="X-RAY REPAIR CROSS-COMPLEMENTING PROTEIN 5"/>
    <property type="match status" value="1"/>
</dbReference>
<dbReference type="Proteomes" id="UP000035682">
    <property type="component" value="Unplaced"/>
</dbReference>
<evidence type="ECO:0000256" key="1">
    <source>
        <dbReference type="ARBA" id="ARBA00023125"/>
    </source>
</evidence>
<accession>A0A090LP77</accession>
<proteinExistence type="predicted"/>
<dbReference type="WormBase" id="SRAE_2000464300">
    <property type="protein sequence ID" value="SRP07385"/>
    <property type="gene ID" value="WBGene00264877"/>
</dbReference>
<evidence type="ECO:0000259" key="2">
    <source>
        <dbReference type="Pfam" id="PF02735"/>
    </source>
</evidence>
<feature type="domain" description="Ku" evidence="2">
    <location>
        <begin position="219"/>
        <end position="380"/>
    </location>
</feature>
<dbReference type="GO" id="GO:0003690">
    <property type="term" value="F:double-stranded DNA binding"/>
    <property type="evidence" value="ECO:0007669"/>
    <property type="project" value="TreeGrafter"/>
</dbReference>
<dbReference type="InterPro" id="IPR006164">
    <property type="entry name" value="DNA_bd_Ku70/Ku80"/>
</dbReference>
<sequence length="479" mass="55449">MSYLEGSIVIFFDGLFKDKFSFDKGKNILEKIIINKMMTINKDNISLYINIPCFKDAITLTADITKEHFFNIKKIIKQLVYSRNIECNDIFVKIIETFTSREISTRLRKKENINVLIISDLSLQPGSNSRIDDFELCISKFLLNIYLFGVEINNQSNNLSPISISYLKLISPDRCFSFDKSLEHVKYFVTSTVKPLNAKINFIIDEDYIVPLIGYVNQVKIQDKFNINKTIGQDNDKKLKRTYVYKNDKDEEIESDCIIDAYQYGNQLVPFNFFDQLYHSMEPGIKSLKLLKFAPISDIDLSFLESPVYHYFLDKSNSDLANRGEKLIEAMIGNNVVAIGSRILSKNSKPKLVVMFPGICKDSSEPILITFISIFKESINLIDIPSENKIIESLTTNDISLMDSYIDTMMLESHNNRYKPEHTPDPFYQSKLSTIIEKVTDEISYDKSYIKEILNLDKDTTEKCKYIEKKLFDCYGYLE</sequence>
<dbReference type="SUPFAM" id="SSF100939">
    <property type="entry name" value="SPOC domain-like"/>
    <property type="match status" value="1"/>
</dbReference>
<organism evidence="3">
    <name type="scientific">Strongyloides ratti</name>
    <name type="common">Parasitic roundworm</name>
    <dbReference type="NCBI Taxonomy" id="34506"/>
    <lineage>
        <taxon>Eukaryota</taxon>
        <taxon>Metazoa</taxon>
        <taxon>Ecdysozoa</taxon>
        <taxon>Nematoda</taxon>
        <taxon>Chromadorea</taxon>
        <taxon>Rhabditida</taxon>
        <taxon>Tylenchina</taxon>
        <taxon>Panagrolaimomorpha</taxon>
        <taxon>Strongyloidoidea</taxon>
        <taxon>Strongyloididae</taxon>
        <taxon>Strongyloides</taxon>
    </lineage>
</organism>
<dbReference type="GO" id="GO:0042162">
    <property type="term" value="F:telomeric DNA binding"/>
    <property type="evidence" value="ECO:0007669"/>
    <property type="project" value="TreeGrafter"/>
</dbReference>
<gene>
    <name evidence="3 5 6" type="ORF">SRAE_2000464300</name>
</gene>
<reference evidence="5" key="2">
    <citation type="submission" date="2020-12" db="UniProtKB">
        <authorList>
            <consortium name="WormBaseParasite"/>
        </authorList>
    </citation>
    <scope>IDENTIFICATION</scope>
</reference>
<evidence type="ECO:0000313" key="4">
    <source>
        <dbReference type="Proteomes" id="UP000035682"/>
    </source>
</evidence>
<dbReference type="GO" id="GO:0000723">
    <property type="term" value="P:telomere maintenance"/>
    <property type="evidence" value="ECO:0007669"/>
    <property type="project" value="TreeGrafter"/>
</dbReference>
<dbReference type="Pfam" id="PF02735">
    <property type="entry name" value="Ku"/>
    <property type="match status" value="1"/>
</dbReference>
<dbReference type="OrthoDB" id="30826at2759"/>
<dbReference type="WBParaSite" id="SRAE_2000464300.1">
    <property type="protein sequence ID" value="SRAE_2000464300.1"/>
    <property type="gene ID" value="WBGene00264877"/>
</dbReference>
<dbReference type="RefSeq" id="XP_024509198.1">
    <property type="nucleotide sequence ID" value="XM_024643538.1"/>
</dbReference>
<evidence type="ECO:0000313" key="3">
    <source>
        <dbReference type="EMBL" id="CEF69999.1"/>
    </source>
</evidence>
<dbReference type="EMBL" id="LN609529">
    <property type="protein sequence ID" value="CEF69999.1"/>
    <property type="molecule type" value="Genomic_DNA"/>
</dbReference>
<dbReference type="PANTHER" id="PTHR12604">
    <property type="entry name" value="KU AUTOANTIGEN DNA HELICASE"/>
    <property type="match status" value="1"/>
</dbReference>
<dbReference type="GO" id="GO:0006303">
    <property type="term" value="P:double-strand break repair via nonhomologous end joining"/>
    <property type="evidence" value="ECO:0007669"/>
    <property type="project" value="InterPro"/>
</dbReference>
<protein>
    <submittedName>
        <fullName evidence="3">Ku70/Ku80 C-terminal arm domain and Ku70/Ku80 beta-barrel domain and SPOC like C-terminal domain-containing protein</fullName>
    </submittedName>
</protein>
<evidence type="ECO:0000313" key="5">
    <source>
        <dbReference type="WBParaSite" id="SRAE_2000464300.1"/>
    </source>
</evidence>
<reference evidence="3 4" key="1">
    <citation type="submission" date="2014-09" db="EMBL/GenBank/DDBJ databases">
        <authorList>
            <person name="Martin A.A."/>
        </authorList>
    </citation>
    <scope>NUCLEOTIDE SEQUENCE</scope>
    <source>
        <strain evidence="4">ED321</strain>
        <strain evidence="3">ED321 Heterogonic</strain>
    </source>
</reference>
<keyword evidence="1" id="KW-0238">DNA-binding</keyword>
<dbReference type="GeneID" id="36382370"/>
<dbReference type="InterPro" id="IPR016194">
    <property type="entry name" value="SPOC-like_C_dom_sf"/>
</dbReference>
<dbReference type="Gene3D" id="2.40.290.10">
    <property type="match status" value="1"/>
</dbReference>
<keyword evidence="4" id="KW-1185">Reference proteome</keyword>